<dbReference type="InterPro" id="IPR039098">
    <property type="entry name" value="TINF2"/>
</dbReference>
<feature type="domain" description="TERF1-interacting nuclear factor 2 N-terminal" evidence="2">
    <location>
        <begin position="6"/>
        <end position="143"/>
    </location>
</feature>
<dbReference type="GO" id="GO:0042162">
    <property type="term" value="F:telomeric DNA binding"/>
    <property type="evidence" value="ECO:0007669"/>
    <property type="project" value="TreeGrafter"/>
</dbReference>
<sequence>MTASMWQVLKKQDVMNYWKVAEFVSFVVDMVPELLMYKHRTQLNLGLRARVSNSEGQKVFIEKKKLRLWLLHLLVKESEEEEVMLNFLELIQTLLKDPEERRDFFLEVFPAEYGIQFDSDLQTLFWEFLCRLAQLLPVPDLEQIVSWLGAECSVMEDCVQSVSEPTDLKNLLQHHKQLGHLEQHGNNLCFFFVLSEQFHPLVWATASFPHSLHQGPHKWAQTQTDHEDSGDKFTEAHDHQKKEGDDQGESSSSEAFTFQLVKSSLLILFDLL</sequence>
<dbReference type="PANTHER" id="PTHR15512:SF0">
    <property type="entry name" value="TERF1-INTERACTING NUCLEAR FACTOR 2"/>
    <property type="match status" value="1"/>
</dbReference>
<dbReference type="PANTHER" id="PTHR15512">
    <property type="entry name" value="TERF1-INTERACTING NUCLEAR FACTOR 2"/>
    <property type="match status" value="1"/>
</dbReference>
<feature type="region of interest" description="Disordered" evidence="1">
    <location>
        <begin position="214"/>
        <end position="251"/>
    </location>
</feature>
<dbReference type="GO" id="GO:0016233">
    <property type="term" value="P:telomere capping"/>
    <property type="evidence" value="ECO:0007669"/>
    <property type="project" value="InterPro"/>
</dbReference>
<dbReference type="Pfam" id="PF14973">
    <property type="entry name" value="TINF2_N"/>
    <property type="match status" value="1"/>
</dbReference>
<dbReference type="AlphaFoldDB" id="A0AAQ5YCC2"/>
<feature type="compositionally biased region" description="Basic and acidic residues" evidence="1">
    <location>
        <begin position="224"/>
        <end position="245"/>
    </location>
</feature>
<proteinExistence type="predicted"/>
<dbReference type="GeneTree" id="ENSGT01150000286944"/>
<dbReference type="InterPro" id="IPR029400">
    <property type="entry name" value="TINF2_N"/>
</dbReference>
<accession>A0AAQ5YCC2</accession>
<reference evidence="3" key="3">
    <citation type="submission" date="2025-09" db="UniProtKB">
        <authorList>
            <consortium name="Ensembl"/>
        </authorList>
    </citation>
    <scope>IDENTIFICATION</scope>
</reference>
<dbReference type="GO" id="GO:0070187">
    <property type="term" value="C:shelterin complex"/>
    <property type="evidence" value="ECO:0007669"/>
    <property type="project" value="InterPro"/>
</dbReference>
<dbReference type="Proteomes" id="UP001501940">
    <property type="component" value="Chromosome 21"/>
</dbReference>
<dbReference type="CDD" id="cd11657">
    <property type="entry name" value="TIN2_N"/>
    <property type="match status" value="1"/>
</dbReference>
<evidence type="ECO:0000256" key="1">
    <source>
        <dbReference type="SAM" id="MobiDB-lite"/>
    </source>
</evidence>
<evidence type="ECO:0000313" key="4">
    <source>
        <dbReference type="Proteomes" id="UP001501940"/>
    </source>
</evidence>
<reference evidence="3 4" key="1">
    <citation type="submission" date="2022-01" db="EMBL/GenBank/DDBJ databases">
        <title>A chromosome-scale genome assembly of the false clownfish, Amphiprion ocellaris.</title>
        <authorList>
            <person name="Ryu T."/>
        </authorList>
    </citation>
    <scope>NUCLEOTIDE SEQUENCE [LARGE SCALE GENOMIC DNA]</scope>
</reference>
<keyword evidence="4" id="KW-1185">Reference proteome</keyword>
<name>A0AAQ5YCC2_AMPOC</name>
<reference evidence="3" key="2">
    <citation type="submission" date="2025-08" db="UniProtKB">
        <authorList>
            <consortium name="Ensembl"/>
        </authorList>
    </citation>
    <scope>IDENTIFICATION</scope>
</reference>
<evidence type="ECO:0000259" key="2">
    <source>
        <dbReference type="Pfam" id="PF14973"/>
    </source>
</evidence>
<protein>
    <recommendedName>
        <fullName evidence="2">TERF1-interacting nuclear factor 2 N-terminal domain-containing protein</fullName>
    </recommendedName>
</protein>
<dbReference type="Ensembl" id="ENSAOCT00000079411.1">
    <property type="protein sequence ID" value="ENSAOCP00000049255.1"/>
    <property type="gene ID" value="ENSAOCG00000032383.1"/>
</dbReference>
<dbReference type="GO" id="GO:1904356">
    <property type="term" value="P:regulation of telomere maintenance via telomere lengthening"/>
    <property type="evidence" value="ECO:0007669"/>
    <property type="project" value="TreeGrafter"/>
</dbReference>
<organism evidence="3 4">
    <name type="scientific">Amphiprion ocellaris</name>
    <name type="common">Clown anemonefish</name>
    <dbReference type="NCBI Taxonomy" id="80972"/>
    <lineage>
        <taxon>Eukaryota</taxon>
        <taxon>Metazoa</taxon>
        <taxon>Chordata</taxon>
        <taxon>Craniata</taxon>
        <taxon>Vertebrata</taxon>
        <taxon>Euteleostomi</taxon>
        <taxon>Actinopterygii</taxon>
        <taxon>Neopterygii</taxon>
        <taxon>Teleostei</taxon>
        <taxon>Neoteleostei</taxon>
        <taxon>Acanthomorphata</taxon>
        <taxon>Ovalentaria</taxon>
        <taxon>Pomacentridae</taxon>
        <taxon>Amphiprion</taxon>
    </lineage>
</organism>
<evidence type="ECO:0000313" key="3">
    <source>
        <dbReference type="Ensembl" id="ENSAOCP00000049255.1"/>
    </source>
</evidence>